<gene>
    <name evidence="1" type="ORF">CBZ_32700</name>
</gene>
<evidence type="ECO:0000313" key="2">
    <source>
        <dbReference type="Proteomes" id="UP000289954"/>
    </source>
</evidence>
<dbReference type="AlphaFoldDB" id="A0A402DVS2"/>
<organism evidence="1 2">
    <name type="scientific">Cellulomonas biazotea</name>
    <dbReference type="NCBI Taxonomy" id="1709"/>
    <lineage>
        <taxon>Bacteria</taxon>
        <taxon>Bacillati</taxon>
        <taxon>Actinomycetota</taxon>
        <taxon>Actinomycetes</taxon>
        <taxon>Micrococcales</taxon>
        <taxon>Cellulomonadaceae</taxon>
        <taxon>Cellulomonas</taxon>
    </lineage>
</organism>
<reference evidence="1 2" key="1">
    <citation type="submission" date="2019-01" db="EMBL/GenBank/DDBJ databases">
        <title>Draft genome sequence of Cellulomonas takizawaensis strain TKZ-21.</title>
        <authorList>
            <person name="Yamamura H."/>
            <person name="Hayashi T."/>
            <person name="Hamada M."/>
            <person name="Serisawa Y."/>
            <person name="Matsuyama K."/>
            <person name="Nakagawa Y."/>
            <person name="Otoguro M."/>
            <person name="Yanagida F."/>
            <person name="Hayakawa M."/>
        </authorList>
    </citation>
    <scope>NUCLEOTIDE SEQUENCE [LARGE SCALE GENOMIC DNA]</scope>
    <source>
        <strain evidence="1 2">NBRC12680</strain>
    </source>
</reference>
<dbReference type="EMBL" id="BIMR01000340">
    <property type="protein sequence ID" value="GCE78214.1"/>
    <property type="molecule type" value="Genomic_DNA"/>
</dbReference>
<evidence type="ECO:0000313" key="1">
    <source>
        <dbReference type="EMBL" id="GCE78214.1"/>
    </source>
</evidence>
<protein>
    <submittedName>
        <fullName evidence="1">Uncharacterized protein</fullName>
    </submittedName>
</protein>
<accession>A0A402DVS2</accession>
<name>A0A402DVS2_9CELL</name>
<dbReference type="Proteomes" id="UP000289954">
    <property type="component" value="Unassembled WGS sequence"/>
</dbReference>
<comment type="caution">
    <text evidence="1">The sequence shown here is derived from an EMBL/GenBank/DDBJ whole genome shotgun (WGS) entry which is preliminary data.</text>
</comment>
<keyword evidence="2" id="KW-1185">Reference proteome</keyword>
<sequence>MDGVEITNADVAAARRAWQRAVAGGASEARTCLLYDDLRRVISAQAQQMADDFRLRRSREA</sequence>
<proteinExistence type="predicted"/>